<feature type="non-terminal residue" evidence="1">
    <location>
        <position position="85"/>
    </location>
</feature>
<evidence type="ECO:0000313" key="1">
    <source>
        <dbReference type="EMBL" id="GMT25182.1"/>
    </source>
</evidence>
<proteinExistence type="predicted"/>
<dbReference type="AlphaFoldDB" id="A0AAV5W529"/>
<comment type="caution">
    <text evidence="1">The sequence shown here is derived from an EMBL/GenBank/DDBJ whole genome shotgun (WGS) entry which is preliminary data.</text>
</comment>
<sequence>AFESAQAIFEIFTLVTDFNRSQCVTFNLSFAALNQFMEHIGYRRASYDQKFEDRFENVRNVQPIEIVYDELMSGRWSGEFELSYH</sequence>
<keyword evidence="2" id="KW-1185">Reference proteome</keyword>
<evidence type="ECO:0000313" key="2">
    <source>
        <dbReference type="Proteomes" id="UP001432322"/>
    </source>
</evidence>
<organism evidence="1 2">
    <name type="scientific">Pristionchus fissidentatus</name>
    <dbReference type="NCBI Taxonomy" id="1538716"/>
    <lineage>
        <taxon>Eukaryota</taxon>
        <taxon>Metazoa</taxon>
        <taxon>Ecdysozoa</taxon>
        <taxon>Nematoda</taxon>
        <taxon>Chromadorea</taxon>
        <taxon>Rhabditida</taxon>
        <taxon>Rhabditina</taxon>
        <taxon>Diplogasteromorpha</taxon>
        <taxon>Diplogasteroidea</taxon>
        <taxon>Neodiplogasteridae</taxon>
        <taxon>Pristionchus</taxon>
    </lineage>
</organism>
<feature type="non-terminal residue" evidence="1">
    <location>
        <position position="1"/>
    </location>
</feature>
<gene>
    <name evidence="1" type="ORF">PFISCL1PPCAC_16479</name>
</gene>
<reference evidence="1" key="1">
    <citation type="submission" date="2023-10" db="EMBL/GenBank/DDBJ databases">
        <title>Genome assembly of Pristionchus species.</title>
        <authorList>
            <person name="Yoshida K."/>
            <person name="Sommer R.J."/>
        </authorList>
    </citation>
    <scope>NUCLEOTIDE SEQUENCE</scope>
    <source>
        <strain evidence="1">RS5133</strain>
    </source>
</reference>
<accession>A0AAV5W529</accession>
<dbReference type="EMBL" id="BTSY01000004">
    <property type="protein sequence ID" value="GMT25182.1"/>
    <property type="molecule type" value="Genomic_DNA"/>
</dbReference>
<protein>
    <submittedName>
        <fullName evidence="1">Uncharacterized protein</fullName>
    </submittedName>
</protein>
<name>A0AAV5W529_9BILA</name>
<dbReference type="Proteomes" id="UP001432322">
    <property type="component" value="Unassembled WGS sequence"/>
</dbReference>